<dbReference type="Proteomes" id="UP000076335">
    <property type="component" value="Unassembled WGS sequence"/>
</dbReference>
<reference evidence="8 9" key="1">
    <citation type="submission" date="2015-12" db="EMBL/GenBank/DDBJ databases">
        <title>Genome sequence of Thalassospira lucentensis MCCC 1A02072.</title>
        <authorList>
            <person name="Lu L."/>
            <person name="Lai Q."/>
            <person name="Shao Z."/>
            <person name="Qian P."/>
        </authorList>
    </citation>
    <scope>NUCLEOTIDE SEQUENCE [LARGE SCALE GENOMIC DNA]</scope>
    <source>
        <strain evidence="8 9">MCCC 1A02072</strain>
    </source>
</reference>
<dbReference type="AlphaFoldDB" id="A0A154L2A3"/>
<dbReference type="PANTHER" id="PTHR35333:SF3">
    <property type="entry name" value="BETA-LACTAMASE-TYPE TRANSPEPTIDASE FOLD CONTAINING PROTEIN"/>
    <property type="match status" value="1"/>
</dbReference>
<dbReference type="GO" id="GO:0008800">
    <property type="term" value="F:beta-lactamase activity"/>
    <property type="evidence" value="ECO:0007669"/>
    <property type="project" value="UniProtKB-UniRule"/>
</dbReference>
<evidence type="ECO:0000256" key="5">
    <source>
        <dbReference type="ARBA" id="ARBA00023251"/>
    </source>
</evidence>
<evidence type="ECO:0000256" key="3">
    <source>
        <dbReference type="ARBA" id="ARBA00012865"/>
    </source>
</evidence>
<protein>
    <recommendedName>
        <fullName evidence="3 6">Beta-lactamase</fullName>
        <ecNumber evidence="3 6">3.5.2.6</ecNumber>
    </recommendedName>
</protein>
<comment type="similarity">
    <text evidence="2 6">Belongs to the class-A beta-lactamase family.</text>
</comment>
<proteinExistence type="inferred from homology"/>
<evidence type="ECO:0000313" key="9">
    <source>
        <dbReference type="Proteomes" id="UP000076335"/>
    </source>
</evidence>
<evidence type="ECO:0000256" key="4">
    <source>
        <dbReference type="ARBA" id="ARBA00022801"/>
    </source>
</evidence>
<dbReference type="NCBIfam" id="NF033103">
    <property type="entry name" value="bla_class_A"/>
    <property type="match status" value="1"/>
</dbReference>
<feature type="domain" description="Beta-lactamase class A catalytic" evidence="7">
    <location>
        <begin position="49"/>
        <end position="265"/>
    </location>
</feature>
<accession>A0A154L2A3</accession>
<dbReference type="GO" id="GO:0030655">
    <property type="term" value="P:beta-lactam antibiotic catabolic process"/>
    <property type="evidence" value="ECO:0007669"/>
    <property type="project" value="InterPro"/>
</dbReference>
<evidence type="ECO:0000256" key="2">
    <source>
        <dbReference type="ARBA" id="ARBA00009009"/>
    </source>
</evidence>
<dbReference type="InterPro" id="IPR023650">
    <property type="entry name" value="Beta-lactam_class-A_AS"/>
</dbReference>
<dbReference type="OrthoDB" id="9784149at2"/>
<keyword evidence="4 6" id="KW-0378">Hydrolase</keyword>
<dbReference type="PRINTS" id="PR00118">
    <property type="entry name" value="BLACTAMASEA"/>
</dbReference>
<evidence type="ECO:0000256" key="1">
    <source>
        <dbReference type="ARBA" id="ARBA00001526"/>
    </source>
</evidence>
<gene>
    <name evidence="8" type="ORF">AUP42_04935</name>
</gene>
<sequence length="293" mass="31701">MSAFKKAVLVTATVLSLQVPFGMPMAASANDRLTDAIHAVETRLDARVGVSILNVENGREWQYRADERFPLTSTFKLLACAAILHKVDLGTETLDRRIIYGVEDLVTYSPTTEKHVDSGMTIGELCEATLHLSDNTAANLILDALGGPDELTAYLRDIDDDVTRLDRIEPDLNTAKPGDPRDTTTPDAMRASLAYLLLGDALSADSRQLLEDWLTGNQVSGPLLRAGLPDDWKIADRTGAGGFGSRAIVAVIWPPEQKPVIVAIYITQTSASMDERNAAIADLGQEIAAAIMR</sequence>
<evidence type="ECO:0000259" key="7">
    <source>
        <dbReference type="Pfam" id="PF13354"/>
    </source>
</evidence>
<dbReference type="PANTHER" id="PTHR35333">
    <property type="entry name" value="BETA-LACTAMASE"/>
    <property type="match status" value="1"/>
</dbReference>
<dbReference type="Gene3D" id="3.40.710.10">
    <property type="entry name" value="DD-peptidase/beta-lactamase superfamily"/>
    <property type="match status" value="1"/>
</dbReference>
<dbReference type="EMBL" id="LPVY01000021">
    <property type="protein sequence ID" value="KZB62292.1"/>
    <property type="molecule type" value="Genomic_DNA"/>
</dbReference>
<dbReference type="EC" id="3.5.2.6" evidence="3 6"/>
<evidence type="ECO:0000256" key="6">
    <source>
        <dbReference type="RuleBase" id="RU361140"/>
    </source>
</evidence>
<organism evidence="8 9">
    <name type="scientific">Thalassospira lucentensis</name>
    <dbReference type="NCBI Taxonomy" id="168935"/>
    <lineage>
        <taxon>Bacteria</taxon>
        <taxon>Pseudomonadati</taxon>
        <taxon>Pseudomonadota</taxon>
        <taxon>Alphaproteobacteria</taxon>
        <taxon>Rhodospirillales</taxon>
        <taxon>Thalassospiraceae</taxon>
        <taxon>Thalassospira</taxon>
    </lineage>
</organism>
<dbReference type="SUPFAM" id="SSF56601">
    <property type="entry name" value="beta-lactamase/transpeptidase-like"/>
    <property type="match status" value="1"/>
</dbReference>
<dbReference type="PROSITE" id="PS00146">
    <property type="entry name" value="BETA_LACTAMASE_A"/>
    <property type="match status" value="1"/>
</dbReference>
<dbReference type="InterPro" id="IPR012338">
    <property type="entry name" value="Beta-lactam/transpept-like"/>
</dbReference>
<dbReference type="InterPro" id="IPR000871">
    <property type="entry name" value="Beta-lactam_class-A"/>
</dbReference>
<dbReference type="Pfam" id="PF13354">
    <property type="entry name" value="Beta-lactamase2"/>
    <property type="match status" value="1"/>
</dbReference>
<comment type="caution">
    <text evidence="8">The sequence shown here is derived from an EMBL/GenBank/DDBJ whole genome shotgun (WGS) entry which is preliminary data.</text>
</comment>
<comment type="catalytic activity">
    <reaction evidence="1 6">
        <text>a beta-lactam + H2O = a substituted beta-amino acid</text>
        <dbReference type="Rhea" id="RHEA:20401"/>
        <dbReference type="ChEBI" id="CHEBI:15377"/>
        <dbReference type="ChEBI" id="CHEBI:35627"/>
        <dbReference type="ChEBI" id="CHEBI:140347"/>
        <dbReference type="EC" id="3.5.2.6"/>
    </reaction>
</comment>
<keyword evidence="5 6" id="KW-0046">Antibiotic resistance</keyword>
<evidence type="ECO:0000313" key="8">
    <source>
        <dbReference type="EMBL" id="KZB62292.1"/>
    </source>
</evidence>
<dbReference type="InterPro" id="IPR045155">
    <property type="entry name" value="Beta-lactam_cat"/>
</dbReference>
<name>A0A154L2A3_9PROT</name>
<dbReference type="GO" id="GO:0046677">
    <property type="term" value="P:response to antibiotic"/>
    <property type="evidence" value="ECO:0007669"/>
    <property type="project" value="UniProtKB-UniRule"/>
</dbReference>